<dbReference type="Proteomes" id="UP000265520">
    <property type="component" value="Unassembled WGS sequence"/>
</dbReference>
<dbReference type="EMBL" id="LXQA010987239">
    <property type="protein sequence ID" value="MCI80072.1"/>
    <property type="molecule type" value="Genomic_DNA"/>
</dbReference>
<evidence type="ECO:0000313" key="1">
    <source>
        <dbReference type="EMBL" id="MCI80072.1"/>
    </source>
</evidence>
<comment type="caution">
    <text evidence="1">The sequence shown here is derived from an EMBL/GenBank/DDBJ whole genome shotgun (WGS) entry which is preliminary data.</text>
</comment>
<accession>A0A392UY57</accession>
<feature type="non-terminal residue" evidence="1">
    <location>
        <position position="13"/>
    </location>
</feature>
<proteinExistence type="predicted"/>
<organism evidence="1 2">
    <name type="scientific">Trifolium medium</name>
    <dbReference type="NCBI Taxonomy" id="97028"/>
    <lineage>
        <taxon>Eukaryota</taxon>
        <taxon>Viridiplantae</taxon>
        <taxon>Streptophyta</taxon>
        <taxon>Embryophyta</taxon>
        <taxon>Tracheophyta</taxon>
        <taxon>Spermatophyta</taxon>
        <taxon>Magnoliopsida</taxon>
        <taxon>eudicotyledons</taxon>
        <taxon>Gunneridae</taxon>
        <taxon>Pentapetalae</taxon>
        <taxon>rosids</taxon>
        <taxon>fabids</taxon>
        <taxon>Fabales</taxon>
        <taxon>Fabaceae</taxon>
        <taxon>Papilionoideae</taxon>
        <taxon>50 kb inversion clade</taxon>
        <taxon>NPAAA clade</taxon>
        <taxon>Hologalegina</taxon>
        <taxon>IRL clade</taxon>
        <taxon>Trifolieae</taxon>
        <taxon>Trifolium</taxon>
    </lineage>
</organism>
<name>A0A392UY57_9FABA</name>
<sequence>MLRPAQLYPAPSA</sequence>
<reference evidence="1 2" key="1">
    <citation type="journal article" date="2018" name="Front. Plant Sci.">
        <title>Red Clover (Trifolium pratense) and Zigzag Clover (T. medium) - A Picture of Genomic Similarities and Differences.</title>
        <authorList>
            <person name="Dluhosova J."/>
            <person name="Istvanek J."/>
            <person name="Nedelnik J."/>
            <person name="Repkova J."/>
        </authorList>
    </citation>
    <scope>NUCLEOTIDE SEQUENCE [LARGE SCALE GENOMIC DNA]</scope>
    <source>
        <strain evidence="2">cv. 10/8</strain>
        <tissue evidence="1">Leaf</tissue>
    </source>
</reference>
<keyword evidence="2" id="KW-1185">Reference proteome</keyword>
<protein>
    <submittedName>
        <fullName evidence="1">Uncharacterized protein</fullName>
    </submittedName>
</protein>
<evidence type="ECO:0000313" key="2">
    <source>
        <dbReference type="Proteomes" id="UP000265520"/>
    </source>
</evidence>